<evidence type="ECO:0000313" key="3">
    <source>
        <dbReference type="Proteomes" id="UP000595460"/>
    </source>
</evidence>
<dbReference type="Proteomes" id="UP000595460">
    <property type="component" value="Chromosome"/>
</dbReference>
<proteinExistence type="predicted"/>
<sequence length="101" mass="10410">MRVTGPGTAALLLATFLSSAVAAQDAPGLGGASRIDFGDGIEVINASSITDPGKDSGHSYALTNFLALSDMRRFLNGEAAADRCLEPINGTGPGWWLPECD</sequence>
<name>A0ABX7BYX1_9HYPH</name>
<dbReference type="RefSeq" id="WP_201657392.1">
    <property type="nucleotide sequence ID" value="NZ_CP068047.1"/>
</dbReference>
<protein>
    <submittedName>
        <fullName evidence="2">Uncharacterized protein</fullName>
    </submittedName>
</protein>
<keyword evidence="1" id="KW-0732">Signal</keyword>
<organism evidence="2 3">
    <name type="scientific">Devosia oryziradicis</name>
    <dbReference type="NCBI Taxonomy" id="2801335"/>
    <lineage>
        <taxon>Bacteria</taxon>
        <taxon>Pseudomonadati</taxon>
        <taxon>Pseudomonadota</taxon>
        <taxon>Alphaproteobacteria</taxon>
        <taxon>Hyphomicrobiales</taxon>
        <taxon>Devosiaceae</taxon>
        <taxon>Devosia</taxon>
    </lineage>
</organism>
<dbReference type="EMBL" id="CP068047">
    <property type="protein sequence ID" value="QQR36224.1"/>
    <property type="molecule type" value="Genomic_DNA"/>
</dbReference>
<reference evidence="2 3" key="1">
    <citation type="submission" date="2021-01" db="EMBL/GenBank/DDBJ databases">
        <title>Genome seq and assembly of Devosia sp. G19.</title>
        <authorList>
            <person name="Chhetri G."/>
        </authorList>
    </citation>
    <scope>NUCLEOTIDE SEQUENCE [LARGE SCALE GENOMIC DNA]</scope>
    <source>
        <strain evidence="2 3">G19</strain>
    </source>
</reference>
<evidence type="ECO:0000256" key="1">
    <source>
        <dbReference type="SAM" id="SignalP"/>
    </source>
</evidence>
<accession>A0ABX7BYX1</accession>
<keyword evidence="3" id="KW-1185">Reference proteome</keyword>
<gene>
    <name evidence="2" type="ORF">JI749_00855</name>
</gene>
<feature type="chain" id="PRO_5046798168" evidence="1">
    <location>
        <begin position="23"/>
        <end position="101"/>
    </location>
</feature>
<feature type="signal peptide" evidence="1">
    <location>
        <begin position="1"/>
        <end position="22"/>
    </location>
</feature>
<evidence type="ECO:0000313" key="2">
    <source>
        <dbReference type="EMBL" id="QQR36224.1"/>
    </source>
</evidence>